<sequence>MKMMKTIFSSLFVMFLAIAATPASAGDVTNSTPGISGYDPVAYFTDGKPMRGSGYHVVEHQGVTYAFATKEHKEMFEADPGKYVPAYGGYCAYGVAVGKKFVSDPEAWKIVQGKLYLNLDRDIQSKWAKDIQGYLKKSEANWKEIKDKAASDL</sequence>
<dbReference type="EMBL" id="CP116967">
    <property type="protein sequence ID" value="WNM58935.1"/>
    <property type="molecule type" value="Genomic_DNA"/>
</dbReference>
<gene>
    <name evidence="2" type="ORF">PP769_03980</name>
</gene>
<feature type="signal peptide" evidence="1">
    <location>
        <begin position="1"/>
        <end position="25"/>
    </location>
</feature>
<accession>A0AA96JT94</accession>
<dbReference type="NCBIfam" id="NF041384">
    <property type="entry name" value="YHS_seleno_dom"/>
    <property type="match status" value="1"/>
</dbReference>
<evidence type="ECO:0000313" key="3">
    <source>
        <dbReference type="Proteomes" id="UP001302719"/>
    </source>
</evidence>
<evidence type="ECO:0000256" key="1">
    <source>
        <dbReference type="SAM" id="SignalP"/>
    </source>
</evidence>
<dbReference type="AlphaFoldDB" id="A0AA96JT94"/>
<evidence type="ECO:0000313" key="2">
    <source>
        <dbReference type="EMBL" id="WNM58935.1"/>
    </source>
</evidence>
<organism evidence="2 3">
    <name type="scientific">Candidatus Nitrospira allomarina</name>
    <dbReference type="NCBI Taxonomy" id="3020900"/>
    <lineage>
        <taxon>Bacteria</taxon>
        <taxon>Pseudomonadati</taxon>
        <taxon>Nitrospirota</taxon>
        <taxon>Nitrospiria</taxon>
        <taxon>Nitrospirales</taxon>
        <taxon>Nitrospiraceae</taxon>
        <taxon>Nitrospira</taxon>
    </lineage>
</organism>
<dbReference type="KEGG" id="nall:PP769_03980"/>
<dbReference type="Proteomes" id="UP001302719">
    <property type="component" value="Chromosome"/>
</dbReference>
<reference evidence="2 3" key="1">
    <citation type="submission" date="2023-01" db="EMBL/GenBank/DDBJ databases">
        <title>Cultivation and genomic characterization of new, ubiquitous marine nitrite-oxidizing bacteria from the Nitrospirales.</title>
        <authorList>
            <person name="Mueller A.J."/>
            <person name="Daebeler A."/>
            <person name="Herbold C.W."/>
            <person name="Kirkegaard R.H."/>
            <person name="Daims H."/>
        </authorList>
    </citation>
    <scope>NUCLEOTIDE SEQUENCE [LARGE SCALE GENOMIC DNA]</scope>
    <source>
        <strain evidence="2 3">VA</strain>
    </source>
</reference>
<protein>
    <submittedName>
        <fullName evidence="2">YHS domain-containing (Seleno)protein</fullName>
    </submittedName>
</protein>
<name>A0AA96JT94_9BACT</name>
<keyword evidence="1" id="KW-0732">Signal</keyword>
<dbReference type="RefSeq" id="WP_312645476.1">
    <property type="nucleotide sequence ID" value="NZ_CP116967.1"/>
</dbReference>
<proteinExistence type="predicted"/>
<feature type="chain" id="PRO_5041716974" evidence="1">
    <location>
        <begin position="26"/>
        <end position="153"/>
    </location>
</feature>
<keyword evidence="3" id="KW-1185">Reference proteome</keyword>